<name>A0AAV5BG38_ELECO</name>
<dbReference type="GO" id="GO:0008270">
    <property type="term" value="F:zinc ion binding"/>
    <property type="evidence" value="ECO:0007669"/>
    <property type="project" value="UniProtKB-KW"/>
</dbReference>
<dbReference type="Proteomes" id="UP001054889">
    <property type="component" value="Unassembled WGS sequence"/>
</dbReference>
<feature type="domain" description="CSD" evidence="4">
    <location>
        <begin position="51"/>
        <end position="113"/>
    </location>
</feature>
<keyword evidence="6" id="KW-1185">Reference proteome</keyword>
<evidence type="ECO:0000256" key="2">
    <source>
        <dbReference type="SAM" id="MobiDB-lite"/>
    </source>
</evidence>
<dbReference type="SMART" id="SM00357">
    <property type="entry name" value="CSP"/>
    <property type="match status" value="1"/>
</dbReference>
<reference evidence="5" key="1">
    <citation type="journal article" date="2018" name="DNA Res.">
        <title>Multiple hybrid de novo genome assembly of finger millet, an orphan allotetraploid crop.</title>
        <authorList>
            <person name="Hatakeyama M."/>
            <person name="Aluri S."/>
            <person name="Balachadran M.T."/>
            <person name="Sivarajan S.R."/>
            <person name="Patrignani A."/>
            <person name="Gruter S."/>
            <person name="Poveda L."/>
            <person name="Shimizu-Inatsugi R."/>
            <person name="Baeten J."/>
            <person name="Francoijs K.J."/>
            <person name="Nataraja K.N."/>
            <person name="Reddy Y.A.N."/>
            <person name="Phadnis S."/>
            <person name="Ravikumar R.L."/>
            <person name="Schlapbach R."/>
            <person name="Sreeman S.M."/>
            <person name="Shimizu K.K."/>
        </authorList>
    </citation>
    <scope>NUCLEOTIDE SEQUENCE</scope>
</reference>
<feature type="domain" description="CCHC-type" evidence="3">
    <location>
        <begin position="240"/>
        <end position="255"/>
    </location>
</feature>
<protein>
    <submittedName>
        <fullName evidence="5">Uncharacterized protein</fullName>
    </submittedName>
</protein>
<dbReference type="PRINTS" id="PR00050">
    <property type="entry name" value="COLDSHOCK"/>
</dbReference>
<keyword evidence="1" id="KW-0862">Zinc</keyword>
<dbReference type="Pfam" id="PF00098">
    <property type="entry name" value="zf-CCHC"/>
    <property type="match status" value="2"/>
</dbReference>
<evidence type="ECO:0000313" key="6">
    <source>
        <dbReference type="Proteomes" id="UP001054889"/>
    </source>
</evidence>
<accession>A0AAV5BG38</accession>
<evidence type="ECO:0000259" key="4">
    <source>
        <dbReference type="PROSITE" id="PS51857"/>
    </source>
</evidence>
<dbReference type="InterPro" id="IPR012340">
    <property type="entry name" value="NA-bd_OB-fold"/>
</dbReference>
<dbReference type="Gene3D" id="2.40.50.140">
    <property type="entry name" value="Nucleic acid-binding proteins"/>
    <property type="match status" value="1"/>
</dbReference>
<evidence type="ECO:0000259" key="3">
    <source>
        <dbReference type="PROSITE" id="PS50158"/>
    </source>
</evidence>
<evidence type="ECO:0000256" key="1">
    <source>
        <dbReference type="PROSITE-ProRule" id="PRU00047"/>
    </source>
</evidence>
<gene>
    <name evidence="5" type="primary">ga00640</name>
    <name evidence="5" type="ORF">PR202_ga00640</name>
</gene>
<dbReference type="SUPFAM" id="SSF50249">
    <property type="entry name" value="Nucleic acid-binding proteins"/>
    <property type="match status" value="1"/>
</dbReference>
<dbReference type="InterPro" id="IPR011129">
    <property type="entry name" value="CSD"/>
</dbReference>
<comment type="caution">
    <text evidence="5">The sequence shown here is derived from an EMBL/GenBank/DDBJ whole genome shotgun (WGS) entry which is preliminary data.</text>
</comment>
<keyword evidence="1" id="KW-0863">Zinc-finger</keyword>
<keyword evidence="1" id="KW-0479">Metal-binding</keyword>
<sequence>MLRFLTENCVPHHRGALPSSPARTFSFRSFYRLLSSKTSRRASRAHVYSWEQALFVGWRSEVGGESMDGREDLFVHQSSLKSDGYRSLNDGDVVEFEVSSDSDGRPKAIDVTAPGGGALQGGSRPDGGDRGYGGGGGGRGYGGGGGDRGYGGCGGDRGYGGGGGGYGGGGGDRGYGGGGGDRGYGGGGGGYGGGGGGGGGRGCYKCGEEGHIARECTSSGGGGGGYGGGGGGGGGGGRGCYNCGEEGHISRECPQKRY</sequence>
<dbReference type="PROSITE" id="PS50158">
    <property type="entry name" value="ZF_CCHC"/>
    <property type="match status" value="2"/>
</dbReference>
<dbReference type="PROSITE" id="PS51857">
    <property type="entry name" value="CSD_2"/>
    <property type="match status" value="1"/>
</dbReference>
<reference evidence="5" key="2">
    <citation type="submission" date="2021-12" db="EMBL/GenBank/DDBJ databases">
        <title>Resequencing data analysis of finger millet.</title>
        <authorList>
            <person name="Hatakeyama M."/>
            <person name="Aluri S."/>
            <person name="Balachadran M.T."/>
            <person name="Sivarajan S.R."/>
            <person name="Poveda L."/>
            <person name="Shimizu-Inatsugi R."/>
            <person name="Schlapbach R."/>
            <person name="Sreeman S.M."/>
            <person name="Shimizu K.K."/>
        </authorList>
    </citation>
    <scope>NUCLEOTIDE SEQUENCE</scope>
</reference>
<dbReference type="InterPro" id="IPR002059">
    <property type="entry name" value="CSP_DNA-bd"/>
</dbReference>
<feature type="domain" description="CCHC-type" evidence="3">
    <location>
        <begin position="203"/>
        <end position="218"/>
    </location>
</feature>
<dbReference type="EMBL" id="BQKI01000001">
    <property type="protein sequence ID" value="GJM84926.1"/>
    <property type="molecule type" value="Genomic_DNA"/>
</dbReference>
<proteinExistence type="predicted"/>
<dbReference type="InterPro" id="IPR036875">
    <property type="entry name" value="Znf_CCHC_sf"/>
</dbReference>
<dbReference type="GO" id="GO:0003676">
    <property type="term" value="F:nucleic acid binding"/>
    <property type="evidence" value="ECO:0007669"/>
    <property type="project" value="InterPro"/>
</dbReference>
<dbReference type="SUPFAM" id="SSF57756">
    <property type="entry name" value="Retrovirus zinc finger-like domains"/>
    <property type="match status" value="1"/>
</dbReference>
<dbReference type="SMART" id="SM00343">
    <property type="entry name" value="ZnF_C2HC"/>
    <property type="match status" value="2"/>
</dbReference>
<dbReference type="PANTHER" id="PTHR46565">
    <property type="entry name" value="COLD SHOCK DOMAIN PROTEIN 2"/>
    <property type="match status" value="1"/>
</dbReference>
<dbReference type="InterPro" id="IPR001878">
    <property type="entry name" value="Znf_CCHC"/>
</dbReference>
<dbReference type="AlphaFoldDB" id="A0AAV5BG38"/>
<feature type="region of interest" description="Disordered" evidence="2">
    <location>
        <begin position="98"/>
        <end position="135"/>
    </location>
</feature>
<dbReference type="Gene3D" id="4.10.60.10">
    <property type="entry name" value="Zinc finger, CCHC-type"/>
    <property type="match status" value="2"/>
</dbReference>
<evidence type="ECO:0000313" key="5">
    <source>
        <dbReference type="EMBL" id="GJM84926.1"/>
    </source>
</evidence>
<organism evidence="5 6">
    <name type="scientific">Eleusine coracana subsp. coracana</name>
    <dbReference type="NCBI Taxonomy" id="191504"/>
    <lineage>
        <taxon>Eukaryota</taxon>
        <taxon>Viridiplantae</taxon>
        <taxon>Streptophyta</taxon>
        <taxon>Embryophyta</taxon>
        <taxon>Tracheophyta</taxon>
        <taxon>Spermatophyta</taxon>
        <taxon>Magnoliopsida</taxon>
        <taxon>Liliopsida</taxon>
        <taxon>Poales</taxon>
        <taxon>Poaceae</taxon>
        <taxon>PACMAD clade</taxon>
        <taxon>Chloridoideae</taxon>
        <taxon>Cynodonteae</taxon>
        <taxon>Eleusininae</taxon>
        <taxon>Eleusine</taxon>
    </lineage>
</organism>
<dbReference type="Pfam" id="PF00313">
    <property type="entry name" value="CSD"/>
    <property type="match status" value="1"/>
</dbReference>
<dbReference type="PANTHER" id="PTHR46565:SF21">
    <property type="match status" value="1"/>
</dbReference>